<comment type="caution">
    <text evidence="1">The sequence shown here is derived from an EMBL/GenBank/DDBJ whole genome shotgun (WGS) entry which is preliminary data.</text>
</comment>
<name>A0A2A4HV19_9SPHN</name>
<protein>
    <submittedName>
        <fullName evidence="1">Uncharacterized protein</fullName>
    </submittedName>
</protein>
<dbReference type="AlphaFoldDB" id="A0A2A4HV19"/>
<evidence type="ECO:0000313" key="1">
    <source>
        <dbReference type="EMBL" id="PCG07517.1"/>
    </source>
</evidence>
<proteinExistence type="predicted"/>
<sequence>MDHGNRPKHRSTLRLVEPELTLVRRGDGPDPRMVELVRLLARRAARQVYEEQMKERRPPRS</sequence>
<dbReference type="EMBL" id="NWVD01000019">
    <property type="protein sequence ID" value="PCG07517.1"/>
    <property type="molecule type" value="Genomic_DNA"/>
</dbReference>
<organism evidence="1 2">
    <name type="scientific">Sphingomonas ginsenosidimutans</name>
    <dbReference type="NCBI Taxonomy" id="862134"/>
    <lineage>
        <taxon>Bacteria</taxon>
        <taxon>Pseudomonadati</taxon>
        <taxon>Pseudomonadota</taxon>
        <taxon>Alphaproteobacteria</taxon>
        <taxon>Sphingomonadales</taxon>
        <taxon>Sphingomonadaceae</taxon>
        <taxon>Sphingomonas</taxon>
    </lineage>
</organism>
<evidence type="ECO:0000313" key="2">
    <source>
        <dbReference type="Proteomes" id="UP000218784"/>
    </source>
</evidence>
<accession>A0A2A4HV19</accession>
<reference evidence="1 2" key="1">
    <citation type="submission" date="2017-09" db="EMBL/GenBank/DDBJ databases">
        <title>Sphingomonas ginsenosidimutans KACC 14949, whole genome shotgun sequence.</title>
        <authorList>
            <person name="Feng G."/>
            <person name="Zhu H."/>
        </authorList>
    </citation>
    <scope>NUCLEOTIDE SEQUENCE [LARGE SCALE GENOMIC DNA]</scope>
    <source>
        <strain evidence="1 2">KACC 14949</strain>
    </source>
</reference>
<keyword evidence="2" id="KW-1185">Reference proteome</keyword>
<dbReference type="Proteomes" id="UP000218784">
    <property type="component" value="Unassembled WGS sequence"/>
</dbReference>
<gene>
    <name evidence="1" type="ORF">COA17_17915</name>
</gene>